<dbReference type="SUPFAM" id="SSF52540">
    <property type="entry name" value="P-loop containing nucleoside triphosphate hydrolases"/>
    <property type="match status" value="1"/>
</dbReference>
<dbReference type="Pfam" id="PF00931">
    <property type="entry name" value="NB-ARC"/>
    <property type="match status" value="1"/>
</dbReference>
<dbReference type="PROSITE" id="PS51755">
    <property type="entry name" value="OMPR_PHOB"/>
    <property type="match status" value="1"/>
</dbReference>
<dbReference type="PANTHER" id="PTHR35807">
    <property type="entry name" value="TRANSCRIPTIONAL REGULATOR REDD-RELATED"/>
    <property type="match status" value="1"/>
</dbReference>
<dbReference type="PRINTS" id="PR00364">
    <property type="entry name" value="DISEASERSIST"/>
</dbReference>
<proteinExistence type="inferred from homology"/>
<dbReference type="SMART" id="SM00862">
    <property type="entry name" value="Trans_reg_C"/>
    <property type="match status" value="1"/>
</dbReference>
<evidence type="ECO:0000256" key="3">
    <source>
        <dbReference type="ARBA" id="ARBA00023125"/>
    </source>
</evidence>
<dbReference type="Pfam" id="PF13374">
    <property type="entry name" value="TPR_10"/>
    <property type="match status" value="1"/>
</dbReference>
<evidence type="ECO:0000259" key="7">
    <source>
        <dbReference type="PROSITE" id="PS51755"/>
    </source>
</evidence>
<dbReference type="SUPFAM" id="SSF46894">
    <property type="entry name" value="C-terminal effector domain of the bipartite response regulators"/>
    <property type="match status" value="1"/>
</dbReference>
<dbReference type="InterPro" id="IPR051677">
    <property type="entry name" value="AfsR-DnrI-RedD_regulator"/>
</dbReference>
<evidence type="ECO:0000313" key="8">
    <source>
        <dbReference type="EMBL" id="GGQ18942.1"/>
    </source>
</evidence>
<keyword evidence="2" id="KW-0805">Transcription regulation</keyword>
<dbReference type="SUPFAM" id="SSF48452">
    <property type="entry name" value="TPR-like"/>
    <property type="match status" value="3"/>
</dbReference>
<accession>A0ABQ2RAT8</accession>
<dbReference type="InterPro" id="IPR002182">
    <property type="entry name" value="NB-ARC"/>
</dbReference>
<dbReference type="Gene3D" id="1.25.40.10">
    <property type="entry name" value="Tetratricopeptide repeat domain"/>
    <property type="match status" value="3"/>
</dbReference>
<dbReference type="InterPro" id="IPR019734">
    <property type="entry name" value="TPR_rpt"/>
</dbReference>
<dbReference type="InterPro" id="IPR001867">
    <property type="entry name" value="OmpR/PhoB-type_DNA-bd"/>
</dbReference>
<reference evidence="9" key="1">
    <citation type="journal article" date="2019" name="Int. J. Syst. Evol. Microbiol.">
        <title>The Global Catalogue of Microorganisms (GCM) 10K type strain sequencing project: providing services to taxonomists for standard genome sequencing and annotation.</title>
        <authorList>
            <consortium name="The Broad Institute Genomics Platform"/>
            <consortium name="The Broad Institute Genome Sequencing Center for Infectious Disease"/>
            <person name="Wu L."/>
            <person name="Ma J."/>
        </authorList>
    </citation>
    <scope>NUCLEOTIDE SEQUENCE [LARGE SCALE GENOMIC DNA]</scope>
    <source>
        <strain evidence="9">JCM 3115</strain>
    </source>
</reference>
<dbReference type="SMART" id="SM00028">
    <property type="entry name" value="TPR"/>
    <property type="match status" value="5"/>
</dbReference>
<keyword evidence="9" id="KW-1185">Reference proteome</keyword>
<keyword evidence="4" id="KW-0804">Transcription</keyword>
<dbReference type="CDD" id="cd15831">
    <property type="entry name" value="BTAD"/>
    <property type="match status" value="1"/>
</dbReference>
<feature type="domain" description="OmpR/PhoB-type" evidence="7">
    <location>
        <begin position="1"/>
        <end position="92"/>
    </location>
</feature>
<evidence type="ECO:0000256" key="2">
    <source>
        <dbReference type="ARBA" id="ARBA00023015"/>
    </source>
</evidence>
<evidence type="ECO:0000313" key="9">
    <source>
        <dbReference type="Proteomes" id="UP000611554"/>
    </source>
</evidence>
<evidence type="ECO:0000256" key="5">
    <source>
        <dbReference type="PROSITE-ProRule" id="PRU01091"/>
    </source>
</evidence>
<gene>
    <name evidence="8" type="ORF">GCM10010140_56520</name>
</gene>
<dbReference type="Gene3D" id="3.40.50.300">
    <property type="entry name" value="P-loop containing nucleotide triphosphate hydrolases"/>
    <property type="match status" value="1"/>
</dbReference>
<name>A0ABQ2RAT8_9ACTN</name>
<comment type="similarity">
    <text evidence="1">Belongs to the AfsR/DnrI/RedD regulatory family.</text>
</comment>
<dbReference type="InterPro" id="IPR011990">
    <property type="entry name" value="TPR-like_helical_dom_sf"/>
</dbReference>
<dbReference type="EMBL" id="BMQJ01000016">
    <property type="protein sequence ID" value="GGQ18942.1"/>
    <property type="molecule type" value="Genomic_DNA"/>
</dbReference>
<dbReference type="InterPro" id="IPR036388">
    <property type="entry name" value="WH-like_DNA-bd_sf"/>
</dbReference>
<dbReference type="InterPro" id="IPR016032">
    <property type="entry name" value="Sig_transdc_resp-reg_C-effctor"/>
</dbReference>
<dbReference type="Pfam" id="PF13424">
    <property type="entry name" value="TPR_12"/>
    <property type="match status" value="2"/>
</dbReference>
<keyword evidence="6" id="KW-0175">Coiled coil</keyword>
<dbReference type="Pfam" id="PF03704">
    <property type="entry name" value="BTAD"/>
    <property type="match status" value="1"/>
</dbReference>
<evidence type="ECO:0000256" key="1">
    <source>
        <dbReference type="ARBA" id="ARBA00005820"/>
    </source>
</evidence>
<dbReference type="SMART" id="SM01043">
    <property type="entry name" value="BTAD"/>
    <property type="match status" value="1"/>
</dbReference>
<dbReference type="Pfam" id="PF00486">
    <property type="entry name" value="Trans_reg_C"/>
    <property type="match status" value="1"/>
</dbReference>
<dbReference type="PANTHER" id="PTHR35807:SF1">
    <property type="entry name" value="TRANSCRIPTIONAL REGULATOR REDD"/>
    <property type="match status" value="1"/>
</dbReference>
<sequence length="925" mass="100173">MRFSLLGTVEVSAGGQALGGAPRHRAMLAYLLLNAGSTVSTDRLIEAMWGPTPPETAKAQVQASVMAIRRMLRAAQAENIVQTRPAGYAAVTEPGQVDVHEFRRLAAGDRDEIRQALALWRGQALADVQADFVPATRALLEEQRLTALERLAELELEAGRYAVLLDELAAEVADHPLRERLRGQYVLALHRSGRQAEALAAARDYRTTLAEQQGLDPGREFAAVEEAVLRDDRPSVVSFLPYDVPDFAGREAELERLAMLPDGVSVVAIDGMGGIGKTTLAVHAGHLLAGRFPDGALFVDLQAHTAGRDPVDPGDALEILLRQVGVPAERIPPGTSERAALWRAELSGLRALVVVDNAADTQHVRPLLPGGSGSMVLITSRRRLTDLDGAYAMSVDVLSERDAVELFTGVVGPRAQAEPAAVVEVLRLCGFLPLAVRIAAARLRHRPRWTVDYLAARLRDQSRRLAELATAERGVAAAFALSYEHLSPDHRRMFRLLGLHPGQDIDAYAAAALADLTVTRAESLLEDLLDAHMLIQQEPGRYTFHDLQRDHARSAAGLQEQDDSRNAALTRLFTFYTHVTGMAALKRSDTALPMPHEPAPGLEIPPLSDRADAAAWLDAELPVLLAVGAYAAEHGWPGHVFFLSTTLFPFLEERGRRGAALTLHLQALPAVRRAGDLRSEGRTLADLARTHHAMGNVAQAVRYAREAITTCRAAGDPEGEAVGHHYLGHSLERQGDLHDAQDHYQQALERFQAADNRVGRGVLLTDLGRNYGELGKPDLARDYLEQAQRINHEIGSPTGLWNTQLALGNLHSDQGEHDAARRAFLHAYAISRDLGPHLQAETLNALGAAAHAMGDHNQALIDHDAALAMATEFDDPHEAAHGHLGLARARHALGHTALVRTHAQAALLLLEELGHPAADAARALL</sequence>
<dbReference type="Proteomes" id="UP000611554">
    <property type="component" value="Unassembled WGS sequence"/>
</dbReference>
<comment type="caution">
    <text evidence="8">The sequence shown here is derived from an EMBL/GenBank/DDBJ whole genome shotgun (WGS) entry which is preliminary data.</text>
</comment>
<feature type="DNA-binding region" description="OmpR/PhoB-type" evidence="5">
    <location>
        <begin position="1"/>
        <end position="92"/>
    </location>
</feature>
<evidence type="ECO:0000256" key="4">
    <source>
        <dbReference type="ARBA" id="ARBA00023163"/>
    </source>
</evidence>
<evidence type="ECO:0000256" key="6">
    <source>
        <dbReference type="SAM" id="Coils"/>
    </source>
</evidence>
<organism evidence="8 9">
    <name type="scientific">Streptosporangium pseudovulgare</name>
    <dbReference type="NCBI Taxonomy" id="35765"/>
    <lineage>
        <taxon>Bacteria</taxon>
        <taxon>Bacillati</taxon>
        <taxon>Actinomycetota</taxon>
        <taxon>Actinomycetes</taxon>
        <taxon>Streptosporangiales</taxon>
        <taxon>Streptosporangiaceae</taxon>
        <taxon>Streptosporangium</taxon>
    </lineage>
</organism>
<protein>
    <submittedName>
        <fullName evidence="8">SARP family transcriptional regulator</fullName>
    </submittedName>
</protein>
<dbReference type="InterPro" id="IPR005158">
    <property type="entry name" value="BTAD"/>
</dbReference>
<dbReference type="Gene3D" id="1.10.10.10">
    <property type="entry name" value="Winged helix-like DNA-binding domain superfamily/Winged helix DNA-binding domain"/>
    <property type="match status" value="2"/>
</dbReference>
<dbReference type="InterPro" id="IPR027417">
    <property type="entry name" value="P-loop_NTPase"/>
</dbReference>
<keyword evidence="3 5" id="KW-0238">DNA-binding</keyword>
<feature type="coiled-coil region" evidence="6">
    <location>
        <begin position="137"/>
        <end position="171"/>
    </location>
</feature>